<keyword evidence="3" id="KW-0808">Transferase</keyword>
<dbReference type="InterPro" id="IPR014048">
    <property type="entry name" value="MethylDNA_cys_MeTrfase_DNA-bd"/>
</dbReference>
<dbReference type="GO" id="GO:0003908">
    <property type="term" value="F:methylated-DNA-[protein]-cysteine S-methyltransferase activity"/>
    <property type="evidence" value="ECO:0007669"/>
    <property type="project" value="UniProtKB-EC"/>
</dbReference>
<dbReference type="KEGG" id="blen:NCTC4824_00326"/>
<sequence>MVGEVKMETFTDKIIRTILDIPSGNVATYGQIAALAGNSRGARQVARVLHSMSAKHQLPWHRVVNAKGEIVVSDGIRQKELLEEEGVFVDAKMRVDLKKFRWAAEDIDMDWLNG</sequence>
<keyword evidence="4" id="KW-1185">Reference proteome</keyword>
<dbReference type="GO" id="GO:0032259">
    <property type="term" value="P:methylation"/>
    <property type="evidence" value="ECO:0007669"/>
    <property type="project" value="UniProtKB-KW"/>
</dbReference>
<gene>
    <name evidence="3" type="ORF">NCTC4824_00326</name>
</gene>
<dbReference type="PANTHER" id="PTHR42942">
    <property type="entry name" value="6-O-METHYLGUANINE DNA METHYLTRANSFERASE"/>
    <property type="match status" value="1"/>
</dbReference>
<accession>A0A2X4YT86</accession>
<dbReference type="InterPro" id="IPR036217">
    <property type="entry name" value="MethylDNA_cys_MeTrfase_DNAb"/>
</dbReference>
<dbReference type="AlphaFoldDB" id="A0A2X4YT86"/>
<dbReference type="Proteomes" id="UP000249134">
    <property type="component" value="Chromosome 1"/>
</dbReference>
<dbReference type="EMBL" id="LS483476">
    <property type="protein sequence ID" value="SQI51584.1"/>
    <property type="molecule type" value="Genomic_DNA"/>
</dbReference>
<dbReference type="GO" id="GO:0006281">
    <property type="term" value="P:DNA repair"/>
    <property type="evidence" value="ECO:0007669"/>
    <property type="project" value="InterPro"/>
</dbReference>
<name>A0A2X4YT86_LEDLE</name>
<evidence type="ECO:0000259" key="2">
    <source>
        <dbReference type="Pfam" id="PF01035"/>
    </source>
</evidence>
<dbReference type="Pfam" id="PF01035">
    <property type="entry name" value="DNA_binding_1"/>
    <property type="match status" value="1"/>
</dbReference>
<dbReference type="STRING" id="1348624.GCA_001591545_02872"/>
<keyword evidence="3" id="KW-0489">Methyltransferase</keyword>
<protein>
    <submittedName>
        <fullName evidence="3">DNA methyltransferase, DNA binding domain-containing protein</fullName>
        <ecNumber evidence="3">2.1.1.63</ecNumber>
    </submittedName>
</protein>
<organism evidence="3 4">
    <name type="scientific">Lederbergia lenta</name>
    <name type="common">Bacillus lentus</name>
    <dbReference type="NCBI Taxonomy" id="1467"/>
    <lineage>
        <taxon>Bacteria</taxon>
        <taxon>Bacillati</taxon>
        <taxon>Bacillota</taxon>
        <taxon>Bacilli</taxon>
        <taxon>Bacillales</taxon>
        <taxon>Bacillaceae</taxon>
        <taxon>Lederbergia</taxon>
    </lineage>
</organism>
<dbReference type="InterPro" id="IPR052520">
    <property type="entry name" value="ATL_DNA_repair"/>
</dbReference>
<dbReference type="SUPFAM" id="SSF46767">
    <property type="entry name" value="Methylated DNA-protein cysteine methyltransferase, C-terminal domain"/>
    <property type="match status" value="1"/>
</dbReference>
<dbReference type="Gene3D" id="1.10.10.10">
    <property type="entry name" value="Winged helix-like DNA-binding domain superfamily/Winged helix DNA-binding domain"/>
    <property type="match status" value="1"/>
</dbReference>
<dbReference type="InterPro" id="IPR036388">
    <property type="entry name" value="WH-like_DNA-bd_sf"/>
</dbReference>
<evidence type="ECO:0000313" key="3">
    <source>
        <dbReference type="EMBL" id="SQI51584.1"/>
    </source>
</evidence>
<evidence type="ECO:0000313" key="4">
    <source>
        <dbReference type="Proteomes" id="UP000249134"/>
    </source>
</evidence>
<reference evidence="3 4" key="1">
    <citation type="submission" date="2018-06" db="EMBL/GenBank/DDBJ databases">
        <authorList>
            <consortium name="Pathogen Informatics"/>
            <person name="Doyle S."/>
        </authorList>
    </citation>
    <scope>NUCLEOTIDE SEQUENCE [LARGE SCALE GENOMIC DNA]</scope>
    <source>
        <strain evidence="3 4">NCTC4824</strain>
    </source>
</reference>
<keyword evidence="1" id="KW-0227">DNA damage</keyword>
<dbReference type="CDD" id="cd06445">
    <property type="entry name" value="ATase"/>
    <property type="match status" value="1"/>
</dbReference>
<proteinExistence type="predicted"/>
<evidence type="ECO:0000256" key="1">
    <source>
        <dbReference type="ARBA" id="ARBA00022763"/>
    </source>
</evidence>
<feature type="domain" description="Methylated-DNA-[protein]-cysteine S-methyltransferase DNA binding" evidence="2">
    <location>
        <begin position="10"/>
        <end position="87"/>
    </location>
</feature>
<dbReference type="EC" id="2.1.1.63" evidence="3"/>
<dbReference type="PANTHER" id="PTHR42942:SF1">
    <property type="entry name" value="ALKYLTRANSFERASE-LIKE PROTEIN 1"/>
    <property type="match status" value="1"/>
</dbReference>